<keyword evidence="2" id="KW-1185">Reference proteome</keyword>
<dbReference type="InterPro" id="IPR008767">
    <property type="entry name" value="Phage_SPP1_head-tail_adaptor"/>
</dbReference>
<dbReference type="RefSeq" id="WP_043869804.1">
    <property type="nucleotide sequence ID" value="NZ_FNNW01000001.1"/>
</dbReference>
<dbReference type="Proteomes" id="UP000031521">
    <property type="component" value="Chromosome"/>
</dbReference>
<evidence type="ECO:0000313" key="2">
    <source>
        <dbReference type="Proteomes" id="UP000031521"/>
    </source>
</evidence>
<proteinExistence type="predicted"/>
<dbReference type="Gene3D" id="2.40.10.270">
    <property type="entry name" value="Bacteriophage SPP1 head-tail adaptor protein"/>
    <property type="match status" value="1"/>
</dbReference>
<name>A0A0B5E4C2_9RHOB</name>
<dbReference type="HOGENOM" id="CLU_147810_6_1_5"/>
<dbReference type="InterPro" id="IPR038666">
    <property type="entry name" value="SSP1_head-tail_sf"/>
</dbReference>
<dbReference type="NCBIfam" id="TIGR01563">
    <property type="entry name" value="gp16_SPP1"/>
    <property type="match status" value="1"/>
</dbReference>
<dbReference type="STRING" id="1208324.P73_2472"/>
<sequence length="107" mass="12012">MRAGKMRHKIEIRAVAVEPNEFGTPVESSQASKILRAEVVQQTTEEFIRAQGALDETLILFRVRNPGGVTTSMRVIYRGDTYGIREIVPIENERGLELRCRKSGGQP</sequence>
<evidence type="ECO:0000313" key="1">
    <source>
        <dbReference type="EMBL" id="AJE47187.1"/>
    </source>
</evidence>
<dbReference type="Pfam" id="PF05521">
    <property type="entry name" value="Phage_HCP"/>
    <property type="match status" value="1"/>
</dbReference>
<reference evidence="1 2" key="1">
    <citation type="journal article" date="2014" name="Int. J. Syst. Evol. Microbiol.">
        <title>Celeribacter indicus sp. nov., a polycyclic aromatic hydrocarbon-degrading bacterium from deep-sea sediment and reclassification of Huaishuia halophila as Celeribacter halophilus comb. nov.</title>
        <authorList>
            <person name="Lai Q."/>
            <person name="Cao J."/>
            <person name="Yuan J."/>
            <person name="Li F."/>
            <person name="Shao Z."/>
        </authorList>
    </citation>
    <scope>NUCLEOTIDE SEQUENCE [LARGE SCALE GENOMIC DNA]</scope>
    <source>
        <strain evidence="1">P73</strain>
    </source>
</reference>
<gene>
    <name evidence="1" type="ORF">P73_2472</name>
</gene>
<dbReference type="EMBL" id="CP004393">
    <property type="protein sequence ID" value="AJE47187.1"/>
    <property type="molecule type" value="Genomic_DNA"/>
</dbReference>
<accession>A0A0B5E4C2</accession>
<protein>
    <submittedName>
        <fullName evidence="1">Phage head-tail adaptor</fullName>
    </submittedName>
</protein>
<organism evidence="1 2">
    <name type="scientific">Celeribacter indicus</name>
    <dbReference type="NCBI Taxonomy" id="1208324"/>
    <lineage>
        <taxon>Bacteria</taxon>
        <taxon>Pseudomonadati</taxon>
        <taxon>Pseudomonadota</taxon>
        <taxon>Alphaproteobacteria</taxon>
        <taxon>Rhodobacterales</taxon>
        <taxon>Roseobacteraceae</taxon>
        <taxon>Celeribacter</taxon>
    </lineage>
</organism>
<dbReference type="KEGG" id="cid:P73_2472"/>
<dbReference type="AlphaFoldDB" id="A0A0B5E4C2"/>